<reference evidence="2" key="1">
    <citation type="journal article" date="2019" name="Int. J. Syst. Evol. Microbiol.">
        <title>The Global Catalogue of Microorganisms (GCM) 10K type strain sequencing project: providing services to taxonomists for standard genome sequencing and annotation.</title>
        <authorList>
            <consortium name="The Broad Institute Genomics Platform"/>
            <consortium name="The Broad Institute Genome Sequencing Center for Infectious Disease"/>
            <person name="Wu L."/>
            <person name="Ma J."/>
        </authorList>
    </citation>
    <scope>NUCLEOTIDE SEQUENCE [LARGE SCALE GENOMIC DNA]</scope>
    <source>
        <strain evidence="2">CGMCC 1.10106</strain>
    </source>
</reference>
<accession>A0ABQ1GJ85</accession>
<organism evidence="1 2">
    <name type="scientific">Sphingomonas psychrolutea</name>
    <dbReference type="NCBI Taxonomy" id="1259676"/>
    <lineage>
        <taxon>Bacteria</taxon>
        <taxon>Pseudomonadati</taxon>
        <taxon>Pseudomonadota</taxon>
        <taxon>Alphaproteobacteria</taxon>
        <taxon>Sphingomonadales</taxon>
        <taxon>Sphingomonadaceae</taxon>
        <taxon>Sphingomonas</taxon>
    </lineage>
</organism>
<sequence>MLVFSARWMSGIALGSLVVLGVAVAPALGASDVPGQRLAARGTAVFVRGIGSFTPASADPRLAAIFARGGLDTSGFRFTPSEVRRAGNRAVSVAVQARSVRSGTTVDRTSPLPVATVALAPIAYNLGVAVGWKRFAVTGDVSKVDLAGLPGAREAADVGVSYTGKRVSGRVNASADRPVGNGPKLIEDAPAYSIDVGGSYALTRRLDVTAGVRYTAERDRLIVQPATDRNGRDSRAVYIGTAFRF</sequence>
<comment type="caution">
    <text evidence="1">The sequence shown here is derived from an EMBL/GenBank/DDBJ whole genome shotgun (WGS) entry which is preliminary data.</text>
</comment>
<evidence type="ECO:0000313" key="2">
    <source>
        <dbReference type="Proteomes" id="UP000618591"/>
    </source>
</evidence>
<keyword evidence="2" id="KW-1185">Reference proteome</keyword>
<proteinExistence type="predicted"/>
<evidence type="ECO:0000313" key="1">
    <source>
        <dbReference type="EMBL" id="GGA44897.1"/>
    </source>
</evidence>
<protein>
    <recommendedName>
        <fullName evidence="3">Porin</fullName>
    </recommendedName>
</protein>
<name>A0ABQ1GJ85_9SPHN</name>
<dbReference type="SUPFAM" id="SSF56935">
    <property type="entry name" value="Porins"/>
    <property type="match status" value="1"/>
</dbReference>
<dbReference type="Proteomes" id="UP000618591">
    <property type="component" value="Unassembled WGS sequence"/>
</dbReference>
<gene>
    <name evidence="1" type="ORF">GCM10011395_13940</name>
</gene>
<evidence type="ECO:0008006" key="3">
    <source>
        <dbReference type="Google" id="ProtNLM"/>
    </source>
</evidence>
<dbReference type="EMBL" id="BMDW01000006">
    <property type="protein sequence ID" value="GGA44897.1"/>
    <property type="molecule type" value="Genomic_DNA"/>
</dbReference>